<feature type="transmembrane region" description="Helical" evidence="2">
    <location>
        <begin position="409"/>
        <end position="427"/>
    </location>
</feature>
<feature type="transmembrane region" description="Helical" evidence="2">
    <location>
        <begin position="332"/>
        <end position="353"/>
    </location>
</feature>
<feature type="region of interest" description="Disordered" evidence="1">
    <location>
        <begin position="167"/>
        <end position="230"/>
    </location>
</feature>
<keyword evidence="2" id="KW-1133">Transmembrane helix</keyword>
<organism evidence="3 4">
    <name type="scientific">Dactylonectria macrodidyma</name>
    <dbReference type="NCBI Taxonomy" id="307937"/>
    <lineage>
        <taxon>Eukaryota</taxon>
        <taxon>Fungi</taxon>
        <taxon>Dikarya</taxon>
        <taxon>Ascomycota</taxon>
        <taxon>Pezizomycotina</taxon>
        <taxon>Sordariomycetes</taxon>
        <taxon>Hypocreomycetidae</taxon>
        <taxon>Hypocreales</taxon>
        <taxon>Nectriaceae</taxon>
        <taxon>Dactylonectria</taxon>
    </lineage>
</organism>
<feature type="compositionally biased region" description="Polar residues" evidence="1">
    <location>
        <begin position="182"/>
        <end position="200"/>
    </location>
</feature>
<feature type="transmembrane region" description="Helical" evidence="2">
    <location>
        <begin position="459"/>
        <end position="485"/>
    </location>
</feature>
<keyword evidence="2" id="KW-0812">Transmembrane</keyword>
<dbReference type="OrthoDB" id="5332602at2759"/>
<accession>A0A9P9D188</accession>
<reference evidence="3" key="1">
    <citation type="journal article" date="2021" name="Nat. Commun.">
        <title>Genetic determinants of endophytism in the Arabidopsis root mycobiome.</title>
        <authorList>
            <person name="Mesny F."/>
            <person name="Miyauchi S."/>
            <person name="Thiergart T."/>
            <person name="Pickel B."/>
            <person name="Atanasova L."/>
            <person name="Karlsson M."/>
            <person name="Huettel B."/>
            <person name="Barry K.W."/>
            <person name="Haridas S."/>
            <person name="Chen C."/>
            <person name="Bauer D."/>
            <person name="Andreopoulos W."/>
            <person name="Pangilinan J."/>
            <person name="LaButti K."/>
            <person name="Riley R."/>
            <person name="Lipzen A."/>
            <person name="Clum A."/>
            <person name="Drula E."/>
            <person name="Henrissat B."/>
            <person name="Kohler A."/>
            <person name="Grigoriev I.V."/>
            <person name="Martin F.M."/>
            <person name="Hacquard S."/>
        </authorList>
    </citation>
    <scope>NUCLEOTIDE SEQUENCE</scope>
    <source>
        <strain evidence="3">MPI-CAGE-AT-0147</strain>
    </source>
</reference>
<keyword evidence="2" id="KW-0472">Membrane</keyword>
<feature type="transmembrane region" description="Helical" evidence="2">
    <location>
        <begin position="497"/>
        <end position="516"/>
    </location>
</feature>
<feature type="transmembrane region" description="Helical" evidence="2">
    <location>
        <begin position="280"/>
        <end position="302"/>
    </location>
</feature>
<evidence type="ECO:0000256" key="1">
    <source>
        <dbReference type="SAM" id="MobiDB-lite"/>
    </source>
</evidence>
<evidence type="ECO:0000256" key="2">
    <source>
        <dbReference type="SAM" id="Phobius"/>
    </source>
</evidence>
<comment type="caution">
    <text evidence="3">The sequence shown here is derived from an EMBL/GenBank/DDBJ whole genome shotgun (WGS) entry which is preliminary data.</text>
</comment>
<evidence type="ECO:0000313" key="4">
    <source>
        <dbReference type="Proteomes" id="UP000738349"/>
    </source>
</evidence>
<keyword evidence="4" id="KW-1185">Reference proteome</keyword>
<proteinExistence type="predicted"/>
<protein>
    <submittedName>
        <fullName evidence="3">Uncharacterized protein</fullName>
    </submittedName>
</protein>
<evidence type="ECO:0000313" key="3">
    <source>
        <dbReference type="EMBL" id="KAH7110753.1"/>
    </source>
</evidence>
<name>A0A9P9D188_9HYPO</name>
<gene>
    <name evidence="3" type="ORF">EDB81DRAFT_370282</name>
</gene>
<feature type="transmembrane region" description="Helical" evidence="2">
    <location>
        <begin position="373"/>
        <end position="397"/>
    </location>
</feature>
<dbReference type="AlphaFoldDB" id="A0A9P9D188"/>
<dbReference type="EMBL" id="JAGMUV010000044">
    <property type="protein sequence ID" value="KAH7110753.1"/>
    <property type="molecule type" value="Genomic_DNA"/>
</dbReference>
<sequence>MHILNMESLTGFNLTVLRRSENETISAGEDTAGSGQHFTRWNVIGLFLTLQLCQLTQPYGSLLFRGASGFFWRCNPIASVAESLIILWYLAAAVLRSWKEGRDARTLIFQQLRQSSERGDAARRCWKEGTAAVLEQLHLTASGLLLVRGTLRQDDVGGLMQRLMAGSFNDGETHHPRAAPDVNSTATPSVPNPEQYTDTSAHARPQPVSRQPTLEANRQPFYSPDSQFPGFGRRSEKSRLLREAFGANAVAHGELRIDIFTICTELFVLVKLVTVTGNGWLTAGGLCMVLGWAAVQALLVLTHLRAMDELDMAAALRITRATDAELKEHADWWMGMYMALHLSLFGYAAYLGACRPWISKDAVGFPGFLRATYDFLECSFCFTFAYFSIPVGVGALFRGVRDLRWTLKLPFVLVIMPLWFWMVAAPVSHVNQLSIENASGPTLFFEPYTVMYYIVDMGFSYFLVSIWFLVLLVAMALAYFFTFFSSSKSESLDRKRVSAGNIVFTVVILVVFVRAYDETTTSKPRWTEILG</sequence>
<dbReference type="Proteomes" id="UP000738349">
    <property type="component" value="Unassembled WGS sequence"/>
</dbReference>